<comment type="similarity">
    <text evidence="2">Belongs to the bZIP family. ATF subfamily.</text>
</comment>
<dbReference type="InParanoid" id="C8V2M4"/>
<dbReference type="STRING" id="227321.C8V2M4"/>
<dbReference type="CDD" id="cd14687">
    <property type="entry name" value="bZIP_ATF2"/>
    <property type="match status" value="1"/>
</dbReference>
<keyword evidence="5" id="KW-0238">DNA-binding</keyword>
<dbReference type="PANTHER" id="PTHR11462">
    <property type="entry name" value="JUN TRANSCRIPTION FACTOR-RELATED"/>
    <property type="match status" value="1"/>
</dbReference>
<evidence type="ECO:0000256" key="2">
    <source>
        <dbReference type="ARBA" id="ARBA00009050"/>
    </source>
</evidence>
<dbReference type="InterPro" id="IPR050946">
    <property type="entry name" value="AP-1_TF_bZIP"/>
</dbReference>
<protein>
    <recommendedName>
        <fullName evidence="8">Basic leucine zipper (bZIP) transcription factor atfB</fullName>
    </recommendedName>
</protein>
<dbReference type="Gene3D" id="1.20.5.170">
    <property type="match status" value="1"/>
</dbReference>
<keyword evidence="7" id="KW-0539">Nucleus</keyword>
<dbReference type="OrthoDB" id="295274at2759"/>
<evidence type="ECO:0000256" key="7">
    <source>
        <dbReference type="ARBA" id="ARBA00023242"/>
    </source>
</evidence>
<dbReference type="GO" id="GO:1903833">
    <property type="term" value="P:positive regulation of cellular response to amino acid starvation"/>
    <property type="evidence" value="ECO:0000318"/>
    <property type="project" value="GO_Central"/>
</dbReference>
<dbReference type="EMBL" id="BN001301">
    <property type="protein sequence ID" value="CBF71585.1"/>
    <property type="molecule type" value="Genomic_DNA"/>
</dbReference>
<keyword evidence="12" id="KW-1185">Reference proteome</keyword>
<dbReference type="SUPFAM" id="SSF57959">
    <property type="entry name" value="Leucine zipper domain"/>
    <property type="match status" value="1"/>
</dbReference>
<organism evidence="11 12">
    <name type="scientific">Emericella nidulans (strain FGSC A4 / ATCC 38163 / CBS 112.46 / NRRL 194 / M139)</name>
    <name type="common">Aspergillus nidulans</name>
    <dbReference type="NCBI Taxonomy" id="227321"/>
    <lineage>
        <taxon>Eukaryota</taxon>
        <taxon>Fungi</taxon>
        <taxon>Dikarya</taxon>
        <taxon>Ascomycota</taxon>
        <taxon>Pezizomycotina</taxon>
        <taxon>Eurotiomycetes</taxon>
        <taxon>Eurotiomycetidae</taxon>
        <taxon>Eurotiales</taxon>
        <taxon>Aspergillaceae</taxon>
        <taxon>Aspergillus</taxon>
        <taxon>Aspergillus subgen. Nidulantes</taxon>
    </lineage>
</organism>
<feature type="compositionally biased region" description="Polar residues" evidence="9">
    <location>
        <begin position="139"/>
        <end position="151"/>
    </location>
</feature>
<keyword evidence="6" id="KW-0804">Transcription</keyword>
<evidence type="ECO:0000259" key="10">
    <source>
        <dbReference type="PROSITE" id="PS50217"/>
    </source>
</evidence>
<dbReference type="GO" id="GO:0000978">
    <property type="term" value="F:RNA polymerase II cis-regulatory region sequence-specific DNA binding"/>
    <property type="evidence" value="ECO:0000318"/>
    <property type="project" value="GO_Central"/>
</dbReference>
<reference evidence="12" key="2">
    <citation type="journal article" date="2009" name="Fungal Genet. Biol.">
        <title>The 2008 update of the Aspergillus nidulans genome annotation: a community effort.</title>
        <authorList>
            <person name="Wortman J.R."/>
            <person name="Gilsenan J.M."/>
            <person name="Joardar V."/>
            <person name="Deegan J."/>
            <person name="Clutterbuck J."/>
            <person name="Andersen M.R."/>
            <person name="Archer D."/>
            <person name="Bencina M."/>
            <person name="Braus G."/>
            <person name="Coutinho P."/>
            <person name="von Dohren H."/>
            <person name="Doonan J."/>
            <person name="Driessen A.J."/>
            <person name="Durek P."/>
            <person name="Espeso E."/>
            <person name="Fekete E."/>
            <person name="Flipphi M."/>
            <person name="Estrada C.G."/>
            <person name="Geysens S."/>
            <person name="Goldman G."/>
            <person name="de Groot P.W."/>
            <person name="Hansen K."/>
            <person name="Harris S.D."/>
            <person name="Heinekamp T."/>
            <person name="Helmstaedt K."/>
            <person name="Henrissat B."/>
            <person name="Hofmann G."/>
            <person name="Homan T."/>
            <person name="Horio T."/>
            <person name="Horiuchi H."/>
            <person name="James S."/>
            <person name="Jones M."/>
            <person name="Karaffa L."/>
            <person name="Karanyi Z."/>
            <person name="Kato M."/>
            <person name="Keller N."/>
            <person name="Kelly D.E."/>
            <person name="Kiel J.A."/>
            <person name="Kim J.M."/>
            <person name="van der Klei I.J."/>
            <person name="Klis F.M."/>
            <person name="Kovalchuk A."/>
            <person name="Krasevec N."/>
            <person name="Kubicek C.P."/>
            <person name="Liu B."/>
            <person name="Maccabe A."/>
            <person name="Meyer V."/>
            <person name="Mirabito P."/>
            <person name="Miskei M."/>
            <person name="Mos M."/>
            <person name="Mullins J."/>
            <person name="Nelson D.R."/>
            <person name="Nielsen J."/>
            <person name="Oakley B.R."/>
            <person name="Osmani S.A."/>
            <person name="Pakula T."/>
            <person name="Paszewski A."/>
            <person name="Paulsen I."/>
            <person name="Pilsyk S."/>
            <person name="Pocsi I."/>
            <person name="Punt P.J."/>
            <person name="Ram A.F."/>
            <person name="Ren Q."/>
            <person name="Robellet X."/>
            <person name="Robson G."/>
            <person name="Seiboth B."/>
            <person name="van Solingen P."/>
            <person name="Specht T."/>
            <person name="Sun J."/>
            <person name="Taheri-Talesh N."/>
            <person name="Takeshita N."/>
            <person name="Ussery D."/>
            <person name="vanKuyk P.A."/>
            <person name="Visser H."/>
            <person name="van de Vondervoort P.J."/>
            <person name="de Vries R.P."/>
            <person name="Walton J."/>
            <person name="Xiang X."/>
            <person name="Xiong Y."/>
            <person name="Zeng A.P."/>
            <person name="Brandt B.W."/>
            <person name="Cornell M.J."/>
            <person name="van den Hondel C.A."/>
            <person name="Visser J."/>
            <person name="Oliver S.G."/>
            <person name="Turner G."/>
        </authorList>
    </citation>
    <scope>GENOME REANNOTATION</scope>
    <source>
        <strain evidence="12">FGSC A4 / ATCC 38163 / CBS 112.46 / NRRL 194 / M139</strain>
    </source>
</reference>
<comment type="subcellular location">
    <subcellularLocation>
        <location evidence="1">Nucleus</location>
    </subcellularLocation>
</comment>
<feature type="region of interest" description="Disordered" evidence="9">
    <location>
        <begin position="104"/>
        <end position="229"/>
    </location>
</feature>
<dbReference type="GO" id="GO:0005634">
    <property type="term" value="C:nucleus"/>
    <property type="evidence" value="ECO:0007669"/>
    <property type="project" value="UniProtKB-SubCell"/>
</dbReference>
<dbReference type="VEuPathDB" id="FungiDB:AN6849"/>
<evidence type="ECO:0000256" key="8">
    <source>
        <dbReference type="ARBA" id="ARBA00068999"/>
    </source>
</evidence>
<dbReference type="AlphaFoldDB" id="C8V2M4"/>
<dbReference type="InterPro" id="IPR004827">
    <property type="entry name" value="bZIP"/>
</dbReference>
<proteinExistence type="inferred from homology"/>
<dbReference type="eggNOG" id="KOG1414">
    <property type="taxonomic scope" value="Eukaryota"/>
</dbReference>
<dbReference type="PANTHER" id="PTHR11462:SF35">
    <property type="entry name" value="TRANSCRIPTION FACTOR JRA"/>
    <property type="match status" value="1"/>
</dbReference>
<dbReference type="GO" id="GO:0000981">
    <property type="term" value="F:DNA-binding transcription factor activity, RNA polymerase II-specific"/>
    <property type="evidence" value="ECO:0000318"/>
    <property type="project" value="GO_Central"/>
</dbReference>
<evidence type="ECO:0000256" key="9">
    <source>
        <dbReference type="SAM" id="MobiDB-lite"/>
    </source>
</evidence>
<dbReference type="GO" id="GO:0045944">
    <property type="term" value="P:positive regulation of transcription by RNA polymerase II"/>
    <property type="evidence" value="ECO:0000318"/>
    <property type="project" value="GO_Central"/>
</dbReference>
<feature type="domain" description="BZIP" evidence="10">
    <location>
        <begin position="204"/>
        <end position="267"/>
    </location>
</feature>
<dbReference type="GeneID" id="2870549"/>
<dbReference type="Pfam" id="PF00170">
    <property type="entry name" value="bZIP_1"/>
    <property type="match status" value="1"/>
</dbReference>
<dbReference type="GO" id="GO:0005667">
    <property type="term" value="C:transcription regulator complex"/>
    <property type="evidence" value="ECO:0000318"/>
    <property type="project" value="GO_Central"/>
</dbReference>
<keyword evidence="4" id="KW-0346">Stress response</keyword>
<evidence type="ECO:0000256" key="1">
    <source>
        <dbReference type="ARBA" id="ARBA00004123"/>
    </source>
</evidence>
<evidence type="ECO:0000256" key="3">
    <source>
        <dbReference type="ARBA" id="ARBA00023015"/>
    </source>
</evidence>
<keyword evidence="3" id="KW-0805">Transcription regulation</keyword>
<dbReference type="HOGENOM" id="CLU_863376_0_0_1"/>
<evidence type="ECO:0000256" key="4">
    <source>
        <dbReference type="ARBA" id="ARBA00023016"/>
    </source>
</evidence>
<evidence type="ECO:0000256" key="6">
    <source>
        <dbReference type="ARBA" id="ARBA00023163"/>
    </source>
</evidence>
<dbReference type="PROSITE" id="PS00036">
    <property type="entry name" value="BZIP_BASIC"/>
    <property type="match status" value="1"/>
</dbReference>
<dbReference type="KEGG" id="ani:ANIA_06849"/>
<dbReference type="Proteomes" id="UP000000560">
    <property type="component" value="Chromosome I"/>
</dbReference>
<name>C8V2M4_EMENI</name>
<feature type="compositionally biased region" description="Low complexity" evidence="9">
    <location>
        <begin position="180"/>
        <end position="196"/>
    </location>
</feature>
<reference evidence="12" key="1">
    <citation type="journal article" date="2005" name="Nature">
        <title>Sequencing of Aspergillus nidulans and comparative analysis with A. fumigatus and A. oryzae.</title>
        <authorList>
            <person name="Galagan J.E."/>
            <person name="Calvo S.E."/>
            <person name="Cuomo C."/>
            <person name="Ma L.J."/>
            <person name="Wortman J.R."/>
            <person name="Batzoglou S."/>
            <person name="Lee S.I."/>
            <person name="Basturkmen M."/>
            <person name="Spevak C.C."/>
            <person name="Clutterbuck J."/>
            <person name="Kapitonov V."/>
            <person name="Jurka J."/>
            <person name="Scazzocchio C."/>
            <person name="Farman M."/>
            <person name="Butler J."/>
            <person name="Purcell S."/>
            <person name="Harris S."/>
            <person name="Braus G.H."/>
            <person name="Draht O."/>
            <person name="Busch S."/>
            <person name="D'Enfert C."/>
            <person name="Bouchier C."/>
            <person name="Goldman G.H."/>
            <person name="Bell-Pedersen D."/>
            <person name="Griffiths-Jones S."/>
            <person name="Doonan J.H."/>
            <person name="Yu J."/>
            <person name="Vienken K."/>
            <person name="Pain A."/>
            <person name="Freitag M."/>
            <person name="Selker E.U."/>
            <person name="Archer D.B."/>
            <person name="Penalva M.A."/>
            <person name="Oakley B.R."/>
            <person name="Momany M."/>
            <person name="Tanaka T."/>
            <person name="Kumagai T."/>
            <person name="Asai K."/>
            <person name="Machida M."/>
            <person name="Nierman W.C."/>
            <person name="Denning D.W."/>
            <person name="Caddick M."/>
            <person name="Hynes M."/>
            <person name="Paoletti M."/>
            <person name="Fischer R."/>
            <person name="Miller B."/>
            <person name="Dyer P."/>
            <person name="Sachs M.S."/>
            <person name="Osmani S.A."/>
            <person name="Birren B.W."/>
        </authorList>
    </citation>
    <scope>NUCLEOTIDE SEQUENCE [LARGE SCALE GENOMIC DNA]</scope>
    <source>
        <strain evidence="12">FGSC A4 / ATCC 38163 / CBS 112.46 / NRRL 194 / M139</strain>
    </source>
</reference>
<dbReference type="InterPro" id="IPR046347">
    <property type="entry name" value="bZIP_sf"/>
</dbReference>
<accession>C8V2M4</accession>
<dbReference type="RefSeq" id="XP_664453.2">
    <property type="nucleotide sequence ID" value="XM_659361.2"/>
</dbReference>
<gene>
    <name evidence="11" type="ORF">ANIA_06849</name>
</gene>
<sequence length="322" mass="35391">MVLSPSILLHISSQLVSLVTMSRTDSFLQQGVSYGNAGIISASELQRFQTSMYPSDIPNLAGNPFSLSEDNMWAPHPTTHPTINPSCIAAGGASDVHSYLTNHPFDELNHKQGPSNRRRSSAETELDQGSYRVRHGQVTPPSDHSPSTVYSVPSHDSKSAYLPSTIEGSSESPPKRRRSGSSNMSGSRGSTRASTSVEPTSPGDDKQEKTRARNRLAASKCRQKKKEQNHMLETRYEQEKMKNEELTRTVNSLRDAIVVAKDQLLAHSECGHESIKAYIQNMAKNISIQHEQFDFGTAPAQYGCHSERKPSGFGFDVHPPTA</sequence>
<evidence type="ECO:0000256" key="5">
    <source>
        <dbReference type="ARBA" id="ARBA00023125"/>
    </source>
</evidence>
<dbReference type="PROSITE" id="PS50217">
    <property type="entry name" value="BZIP"/>
    <property type="match status" value="1"/>
</dbReference>
<dbReference type="FunFam" id="1.20.5.170:FF:000053">
    <property type="entry name" value="BZIP transcription factor AtfA"/>
    <property type="match status" value="1"/>
</dbReference>
<evidence type="ECO:0000313" key="12">
    <source>
        <dbReference type="Proteomes" id="UP000000560"/>
    </source>
</evidence>
<evidence type="ECO:0000313" key="11">
    <source>
        <dbReference type="EMBL" id="CBF71585.1"/>
    </source>
</evidence>
<dbReference type="SMART" id="SM00338">
    <property type="entry name" value="BRLZ"/>
    <property type="match status" value="1"/>
</dbReference>
<dbReference type="OMA" id="SPPLQWP"/>